<dbReference type="AlphaFoldDB" id="A0A1I2AI00"/>
<keyword evidence="10" id="KW-0378">Hydrolase</keyword>
<feature type="domain" description="HhH-GPD" evidence="15">
    <location>
        <begin position="40"/>
        <end position="191"/>
    </location>
</feature>
<evidence type="ECO:0000313" key="17">
    <source>
        <dbReference type="Proteomes" id="UP000199513"/>
    </source>
</evidence>
<keyword evidence="7" id="KW-0004">4Fe-4S</keyword>
<dbReference type="GO" id="GO:0006298">
    <property type="term" value="P:mismatch repair"/>
    <property type="evidence" value="ECO:0007669"/>
    <property type="project" value="TreeGrafter"/>
</dbReference>
<keyword evidence="11" id="KW-0408">Iron</keyword>
<organism evidence="16 17">
    <name type="scientific">Thermoflexibacter ruber</name>
    <dbReference type="NCBI Taxonomy" id="1003"/>
    <lineage>
        <taxon>Bacteria</taxon>
        <taxon>Pseudomonadati</taxon>
        <taxon>Bacteroidota</taxon>
        <taxon>Cytophagia</taxon>
        <taxon>Cytophagales</taxon>
        <taxon>Thermoflexibacteraceae</taxon>
        <taxon>Thermoflexibacter</taxon>
    </lineage>
</organism>
<keyword evidence="14" id="KW-0326">Glycosidase</keyword>
<dbReference type="InterPro" id="IPR000445">
    <property type="entry name" value="HhH_motif"/>
</dbReference>
<comment type="function">
    <text evidence="3">Adenine glycosylase active on G-A mispairs. MutY also corrects error-prone DNA synthesis past GO lesions which are due to the oxidatively damaged form of guanine: 7,8-dihydro-8-oxoguanine (8-oxo-dGTP).</text>
</comment>
<dbReference type="STRING" id="1003.SAMN04488541_1001166"/>
<dbReference type="GO" id="GO:0032357">
    <property type="term" value="F:oxidized purine DNA binding"/>
    <property type="evidence" value="ECO:0007669"/>
    <property type="project" value="TreeGrafter"/>
</dbReference>
<dbReference type="InterPro" id="IPR011257">
    <property type="entry name" value="DNA_glycosylase"/>
</dbReference>
<evidence type="ECO:0000256" key="11">
    <source>
        <dbReference type="ARBA" id="ARBA00023004"/>
    </source>
</evidence>
<dbReference type="Pfam" id="PF00730">
    <property type="entry name" value="HhH-GPD"/>
    <property type="match status" value="1"/>
</dbReference>
<evidence type="ECO:0000256" key="6">
    <source>
        <dbReference type="ARBA" id="ARBA00022023"/>
    </source>
</evidence>
<comment type="cofactor">
    <cofactor evidence="2">
        <name>[4Fe-4S] cluster</name>
        <dbReference type="ChEBI" id="CHEBI:49883"/>
    </cofactor>
</comment>
<keyword evidence="17" id="KW-1185">Reference proteome</keyword>
<dbReference type="Pfam" id="PF00633">
    <property type="entry name" value="HHH"/>
    <property type="match status" value="1"/>
</dbReference>
<evidence type="ECO:0000256" key="12">
    <source>
        <dbReference type="ARBA" id="ARBA00023014"/>
    </source>
</evidence>
<evidence type="ECO:0000256" key="3">
    <source>
        <dbReference type="ARBA" id="ARBA00002933"/>
    </source>
</evidence>
<dbReference type="Gene3D" id="1.10.1670.10">
    <property type="entry name" value="Helix-hairpin-Helix base-excision DNA repair enzymes (C-terminal)"/>
    <property type="match status" value="1"/>
</dbReference>
<dbReference type="SMART" id="SM00478">
    <property type="entry name" value="ENDO3c"/>
    <property type="match status" value="1"/>
</dbReference>
<comment type="similarity">
    <text evidence="4">Belongs to the Nth/MutY family.</text>
</comment>
<dbReference type="GO" id="GO:0034039">
    <property type="term" value="F:8-oxo-7,8-dihydroguanine DNA N-glycosylase activity"/>
    <property type="evidence" value="ECO:0007669"/>
    <property type="project" value="TreeGrafter"/>
</dbReference>
<dbReference type="RefSeq" id="WP_091538395.1">
    <property type="nucleotide sequence ID" value="NZ_FONY01000001.1"/>
</dbReference>
<dbReference type="NCBIfam" id="TIGR01084">
    <property type="entry name" value="mutY"/>
    <property type="match status" value="1"/>
</dbReference>
<keyword evidence="13" id="KW-0234">DNA repair</keyword>
<dbReference type="GO" id="GO:0006284">
    <property type="term" value="P:base-excision repair"/>
    <property type="evidence" value="ECO:0007669"/>
    <property type="project" value="InterPro"/>
</dbReference>
<evidence type="ECO:0000256" key="8">
    <source>
        <dbReference type="ARBA" id="ARBA00022723"/>
    </source>
</evidence>
<dbReference type="InterPro" id="IPR023170">
    <property type="entry name" value="HhH_base_excis_C"/>
</dbReference>
<dbReference type="GO" id="GO:0046872">
    <property type="term" value="F:metal ion binding"/>
    <property type="evidence" value="ECO:0007669"/>
    <property type="project" value="UniProtKB-KW"/>
</dbReference>
<name>A0A1I2AI00_9BACT</name>
<proteinExistence type="inferred from homology"/>
<comment type="catalytic activity">
    <reaction evidence="1">
        <text>Hydrolyzes free adenine bases from 7,8-dihydro-8-oxoguanine:adenine mismatched double-stranded DNA, leaving an apurinic site.</text>
        <dbReference type="EC" id="3.2.2.31"/>
    </reaction>
</comment>
<dbReference type="GO" id="GO:0051539">
    <property type="term" value="F:4 iron, 4 sulfur cluster binding"/>
    <property type="evidence" value="ECO:0007669"/>
    <property type="project" value="UniProtKB-KW"/>
</dbReference>
<dbReference type="OrthoDB" id="9802365at2"/>
<dbReference type="GO" id="GO:0000701">
    <property type="term" value="F:purine-specific mismatch base pair DNA N-glycosylase activity"/>
    <property type="evidence" value="ECO:0007669"/>
    <property type="project" value="UniProtKB-EC"/>
</dbReference>
<dbReference type="CDD" id="cd00056">
    <property type="entry name" value="ENDO3c"/>
    <property type="match status" value="1"/>
</dbReference>
<evidence type="ECO:0000256" key="9">
    <source>
        <dbReference type="ARBA" id="ARBA00022763"/>
    </source>
</evidence>
<evidence type="ECO:0000256" key="5">
    <source>
        <dbReference type="ARBA" id="ARBA00012045"/>
    </source>
</evidence>
<accession>A0A1I2AI00</accession>
<gene>
    <name evidence="16" type="ORF">SAMN04488541_1001166</name>
</gene>
<keyword evidence="9" id="KW-0227">DNA damage</keyword>
<dbReference type="InterPro" id="IPR044298">
    <property type="entry name" value="MIG/MutY"/>
</dbReference>
<keyword evidence="12" id="KW-0411">Iron-sulfur</keyword>
<protein>
    <recommendedName>
        <fullName evidence="6">Adenine DNA glycosylase</fullName>
        <ecNumber evidence="5">3.2.2.31</ecNumber>
    </recommendedName>
</protein>
<evidence type="ECO:0000313" key="16">
    <source>
        <dbReference type="EMBL" id="SFE43168.1"/>
    </source>
</evidence>
<dbReference type="SUPFAM" id="SSF48150">
    <property type="entry name" value="DNA-glycosylase"/>
    <property type="match status" value="1"/>
</dbReference>
<dbReference type="PANTHER" id="PTHR42944">
    <property type="entry name" value="ADENINE DNA GLYCOSYLASE"/>
    <property type="match status" value="1"/>
</dbReference>
<evidence type="ECO:0000256" key="7">
    <source>
        <dbReference type="ARBA" id="ARBA00022485"/>
    </source>
</evidence>
<sequence length="376" mass="43841">MNSDSFDFAERLIQWYEQNKRNLPWRDTNNPYFIWLSEVILQQTRVNQGLPYYLKFIETFPTIQDMADAKEQEVLRLWQGLGYYSRARNMHYSAKMVVEKWNGLFPTSYQEILQLKGVGNYTAAAIASFAFGEDVAVVDGNVFRVLARIFGIEEDISSHKGQKIFNELANALLPKGKSAVYNQAIMEFGAVYCKPTSPDCPHCIFADKCLAFAQKKQETLPIKIKKIKTKYRNFNYLVFEFENKLMMKMRKEGDIWQGLYDFTLLEENELNHIHFPLMTSIYEHLGEVGLLSMRSGQALDNQDEMLKAITIQRESKPYKHILTHQQISAKFIHLKLHSQEVAKVLREENNLQLYTLAEINHLPKPILIVNYLKENF</sequence>
<dbReference type="InterPro" id="IPR005760">
    <property type="entry name" value="A/G_AdeGlyc_MutY"/>
</dbReference>
<evidence type="ECO:0000256" key="2">
    <source>
        <dbReference type="ARBA" id="ARBA00001966"/>
    </source>
</evidence>
<evidence type="ECO:0000259" key="15">
    <source>
        <dbReference type="SMART" id="SM00478"/>
    </source>
</evidence>
<evidence type="ECO:0000256" key="1">
    <source>
        <dbReference type="ARBA" id="ARBA00000843"/>
    </source>
</evidence>
<dbReference type="Proteomes" id="UP000199513">
    <property type="component" value="Unassembled WGS sequence"/>
</dbReference>
<dbReference type="FunFam" id="1.10.340.30:FF:000002">
    <property type="entry name" value="Adenine DNA glycosylase"/>
    <property type="match status" value="1"/>
</dbReference>
<dbReference type="GO" id="GO:0035485">
    <property type="term" value="F:adenine/guanine mispair binding"/>
    <property type="evidence" value="ECO:0007669"/>
    <property type="project" value="TreeGrafter"/>
</dbReference>
<reference evidence="16 17" key="1">
    <citation type="submission" date="2016-10" db="EMBL/GenBank/DDBJ databases">
        <authorList>
            <person name="de Groot N.N."/>
        </authorList>
    </citation>
    <scope>NUCLEOTIDE SEQUENCE [LARGE SCALE GENOMIC DNA]</scope>
    <source>
        <strain>GEY</strain>
        <strain evidence="17">DSM 9560</strain>
    </source>
</reference>
<evidence type="ECO:0000256" key="14">
    <source>
        <dbReference type="ARBA" id="ARBA00023295"/>
    </source>
</evidence>
<evidence type="ECO:0000256" key="10">
    <source>
        <dbReference type="ARBA" id="ARBA00022801"/>
    </source>
</evidence>
<evidence type="ECO:0000256" key="13">
    <source>
        <dbReference type="ARBA" id="ARBA00023204"/>
    </source>
</evidence>
<keyword evidence="8" id="KW-0479">Metal-binding</keyword>
<dbReference type="InterPro" id="IPR003265">
    <property type="entry name" value="HhH-GPD_domain"/>
</dbReference>
<dbReference type="Gene3D" id="1.10.340.30">
    <property type="entry name" value="Hypothetical protein, domain 2"/>
    <property type="match status" value="1"/>
</dbReference>
<evidence type="ECO:0000256" key="4">
    <source>
        <dbReference type="ARBA" id="ARBA00008343"/>
    </source>
</evidence>
<dbReference type="EMBL" id="FONY01000001">
    <property type="protein sequence ID" value="SFE43168.1"/>
    <property type="molecule type" value="Genomic_DNA"/>
</dbReference>
<dbReference type="PANTHER" id="PTHR42944:SF1">
    <property type="entry name" value="ADENINE DNA GLYCOSYLASE"/>
    <property type="match status" value="1"/>
</dbReference>
<dbReference type="EC" id="3.2.2.31" evidence="5"/>